<organism evidence="1 2">
    <name type="scientific">Gloeobacter kilaueensis (strain ATCC BAA-2537 / CCAP 1431/1 / ULC 316 / JS1)</name>
    <dbReference type="NCBI Taxonomy" id="1183438"/>
    <lineage>
        <taxon>Bacteria</taxon>
        <taxon>Bacillati</taxon>
        <taxon>Cyanobacteriota</taxon>
        <taxon>Cyanophyceae</taxon>
        <taxon>Gloeobacterales</taxon>
        <taxon>Gloeobacteraceae</taxon>
        <taxon>Gloeobacter</taxon>
    </lineage>
</organism>
<dbReference type="HOGENOM" id="CLU_1616667_0_0_3"/>
<dbReference type="STRING" id="1183438.GKIL_2606"/>
<reference evidence="1 2" key="1">
    <citation type="journal article" date="2013" name="PLoS ONE">
        <title>Cultivation and Complete Genome Sequencing of Gloeobacter kilaueensis sp. nov., from a Lava Cave in Kilauea Caldera, Hawai'i.</title>
        <authorList>
            <person name="Saw J.H."/>
            <person name="Schatz M."/>
            <person name="Brown M.V."/>
            <person name="Kunkel D.D."/>
            <person name="Foster J.S."/>
            <person name="Shick H."/>
            <person name="Christensen S."/>
            <person name="Hou S."/>
            <person name="Wan X."/>
            <person name="Donachie S.P."/>
        </authorList>
    </citation>
    <scope>NUCLEOTIDE SEQUENCE [LARGE SCALE GENOMIC DNA]</scope>
    <source>
        <strain evidence="2">JS</strain>
    </source>
</reference>
<dbReference type="Proteomes" id="UP000017396">
    <property type="component" value="Chromosome"/>
</dbReference>
<evidence type="ECO:0000313" key="2">
    <source>
        <dbReference type="Proteomes" id="UP000017396"/>
    </source>
</evidence>
<dbReference type="EMBL" id="CP003587">
    <property type="protein sequence ID" value="AGY58852.1"/>
    <property type="molecule type" value="Genomic_DNA"/>
</dbReference>
<protein>
    <recommendedName>
        <fullName evidence="3">Tfp pilus assembly protein PilN</fullName>
    </recommendedName>
</protein>
<name>U5QIR6_GLOK1</name>
<keyword evidence="2" id="KW-1185">Reference proteome</keyword>
<evidence type="ECO:0008006" key="3">
    <source>
        <dbReference type="Google" id="ProtNLM"/>
    </source>
</evidence>
<proteinExistence type="predicted"/>
<evidence type="ECO:0000313" key="1">
    <source>
        <dbReference type="EMBL" id="AGY58852.1"/>
    </source>
</evidence>
<sequence length="164" mass="18189">MGWLLLVSGLFAVLLSSYFRQQVQTATEQETTLAEDAGLSAEALRSRLVQVQGQLVQLEGLRLTSQVQALQLLTRLAGRYGLTVQAQFRRERRSAADLLCTLSTSGSETAIWSFLTGLDNLHERSRGSVALRSYELTSPQGNDSAVQLRVELTFLTRTSRELSR</sequence>
<dbReference type="KEGG" id="glj:GKIL_2606"/>
<accession>U5QIR6</accession>
<dbReference type="AlphaFoldDB" id="U5QIR6"/>
<gene>
    <name evidence="1" type="ORF">GKIL_2606</name>
</gene>